<dbReference type="RefSeq" id="WP_237239868.1">
    <property type="nucleotide sequence ID" value="NZ_JAKKDU010000009.1"/>
</dbReference>
<dbReference type="InterPro" id="IPR002696">
    <property type="entry name" value="Membr_insert_effic_factor_YidD"/>
</dbReference>
<name>A0AAE3JPS5_9FLAO</name>
<evidence type="ECO:0000313" key="2">
    <source>
        <dbReference type="EMBL" id="MCF7568525.1"/>
    </source>
</evidence>
<comment type="subcellular location">
    <subcellularLocation>
        <location evidence="1">Cell membrane</location>
        <topology evidence="1">Peripheral membrane protein</topology>
        <orientation evidence="1">Cytoplasmic side</orientation>
    </subcellularLocation>
</comment>
<dbReference type="GO" id="GO:0005886">
    <property type="term" value="C:plasma membrane"/>
    <property type="evidence" value="ECO:0007669"/>
    <property type="project" value="UniProtKB-SubCell"/>
</dbReference>
<dbReference type="PANTHER" id="PTHR33383:SF1">
    <property type="entry name" value="MEMBRANE PROTEIN INSERTION EFFICIENCY FACTOR-RELATED"/>
    <property type="match status" value="1"/>
</dbReference>
<dbReference type="EMBL" id="JAKKDU010000009">
    <property type="protein sequence ID" value="MCF7568525.1"/>
    <property type="molecule type" value="Genomic_DNA"/>
</dbReference>
<dbReference type="NCBIfam" id="TIGR00278">
    <property type="entry name" value="membrane protein insertion efficiency factor YidD"/>
    <property type="match status" value="1"/>
</dbReference>
<dbReference type="Pfam" id="PF01809">
    <property type="entry name" value="YidD"/>
    <property type="match status" value="1"/>
</dbReference>
<gene>
    <name evidence="2" type="primary">yidD</name>
    <name evidence="2" type="ORF">L3X37_09130</name>
</gene>
<comment type="similarity">
    <text evidence="1">Belongs to the UPF0161 family.</text>
</comment>
<sequence length="77" mass="8665">MKILIAPFLFLIKVYQTFISPLTPAACRHTPTCSQYSKEALKKHGLFKGGWLAIKRIFSCHPWGGTGYDPVPDKDNN</sequence>
<evidence type="ECO:0000313" key="3">
    <source>
        <dbReference type="Proteomes" id="UP001199795"/>
    </source>
</evidence>
<dbReference type="AlphaFoldDB" id="A0AAE3JPS5"/>
<accession>A0AAE3JPS5</accession>
<organism evidence="2 3">
    <name type="scientific">Wocania arenilitoris</name>
    <dbReference type="NCBI Taxonomy" id="2044858"/>
    <lineage>
        <taxon>Bacteria</taxon>
        <taxon>Pseudomonadati</taxon>
        <taxon>Bacteroidota</taxon>
        <taxon>Flavobacteriia</taxon>
        <taxon>Flavobacteriales</taxon>
        <taxon>Flavobacteriaceae</taxon>
        <taxon>Wocania</taxon>
    </lineage>
</organism>
<dbReference type="SMART" id="SM01234">
    <property type="entry name" value="Haemolytic"/>
    <property type="match status" value="1"/>
</dbReference>
<dbReference type="HAMAP" id="MF_00386">
    <property type="entry name" value="UPF0161_YidD"/>
    <property type="match status" value="1"/>
</dbReference>
<comment type="caution">
    <text evidence="2">The sequence shown here is derived from an EMBL/GenBank/DDBJ whole genome shotgun (WGS) entry which is preliminary data.</text>
</comment>
<comment type="function">
    <text evidence="1">Could be involved in insertion of integral membrane proteins into the membrane.</text>
</comment>
<keyword evidence="1" id="KW-0472">Membrane</keyword>
<dbReference type="Proteomes" id="UP001199795">
    <property type="component" value="Unassembled WGS sequence"/>
</dbReference>
<dbReference type="PANTHER" id="PTHR33383">
    <property type="entry name" value="MEMBRANE PROTEIN INSERTION EFFICIENCY FACTOR-RELATED"/>
    <property type="match status" value="1"/>
</dbReference>
<reference evidence="2" key="1">
    <citation type="submission" date="2022-01" db="EMBL/GenBank/DDBJ databases">
        <title>Draft genome sequence of Sabulilitoribacter arenilitoris KCTC 52401.</title>
        <authorList>
            <person name="Oh J.-S."/>
        </authorList>
    </citation>
    <scope>NUCLEOTIDE SEQUENCE</scope>
    <source>
        <strain evidence="2">HMF6543</strain>
    </source>
</reference>
<protein>
    <recommendedName>
        <fullName evidence="1">Putative membrane protein insertion efficiency factor</fullName>
    </recommendedName>
</protein>
<proteinExistence type="inferred from homology"/>
<keyword evidence="1" id="KW-1003">Cell membrane</keyword>
<evidence type="ECO:0000256" key="1">
    <source>
        <dbReference type="HAMAP-Rule" id="MF_00386"/>
    </source>
</evidence>
<keyword evidence="3" id="KW-1185">Reference proteome</keyword>